<keyword evidence="1" id="KW-0175">Coiled coil</keyword>
<gene>
    <name evidence="3" type="ORF">Cch02nite_55060</name>
</gene>
<dbReference type="AlphaFoldDB" id="A0A8J3K436"/>
<evidence type="ECO:0000313" key="3">
    <source>
        <dbReference type="EMBL" id="GIF92062.1"/>
    </source>
</evidence>
<dbReference type="Proteomes" id="UP000619293">
    <property type="component" value="Unassembled WGS sequence"/>
</dbReference>
<name>A0A8J3K436_9ACTN</name>
<dbReference type="Gene3D" id="1.20.120.330">
    <property type="entry name" value="Nucleotidyltransferases domain 2"/>
    <property type="match status" value="1"/>
</dbReference>
<evidence type="ECO:0000256" key="2">
    <source>
        <dbReference type="SAM" id="SignalP"/>
    </source>
</evidence>
<feature type="chain" id="PRO_5035282857" evidence="2">
    <location>
        <begin position="30"/>
        <end position="245"/>
    </location>
</feature>
<keyword evidence="2" id="KW-0732">Signal</keyword>
<dbReference type="EMBL" id="BONG01000040">
    <property type="protein sequence ID" value="GIF92062.1"/>
    <property type="molecule type" value="Genomic_DNA"/>
</dbReference>
<feature type="signal peptide" evidence="2">
    <location>
        <begin position="1"/>
        <end position="29"/>
    </location>
</feature>
<feature type="coiled-coil region" evidence="1">
    <location>
        <begin position="171"/>
        <end position="198"/>
    </location>
</feature>
<proteinExistence type="predicted"/>
<organism evidence="3 4">
    <name type="scientific">Catellatospora chokoriensis</name>
    <dbReference type="NCBI Taxonomy" id="310353"/>
    <lineage>
        <taxon>Bacteria</taxon>
        <taxon>Bacillati</taxon>
        <taxon>Actinomycetota</taxon>
        <taxon>Actinomycetes</taxon>
        <taxon>Micromonosporales</taxon>
        <taxon>Micromonosporaceae</taxon>
        <taxon>Catellatospora</taxon>
    </lineage>
</organism>
<keyword evidence="4" id="KW-1185">Reference proteome</keyword>
<dbReference type="InterPro" id="IPR006311">
    <property type="entry name" value="TAT_signal"/>
</dbReference>
<comment type="caution">
    <text evidence="3">The sequence shown here is derived from an EMBL/GenBank/DDBJ whole genome shotgun (WGS) entry which is preliminary data.</text>
</comment>
<sequence>MLIRRGLLFAATTLTAAALASATGVPAQAAAPAAGVAVQAADQAANLANAKKLTTVRIDGRLALLRAEGVAIRNAARLTDAHQAALQKTLDADIAGLTELRAKVAAETTLEAVRVDARSMVEDYRVYLLVRPQVHLTLAADVESAALTRLRTLHGKLAEAVTAAKSAGKDVGDAEAKLAHLKSELDAMESALSGLVEDLLAVQPGPDATAIKAKTTAARADVRTARTHLRAAATDAKAVRDLLKP</sequence>
<dbReference type="PROSITE" id="PS51318">
    <property type="entry name" value="TAT"/>
    <property type="match status" value="1"/>
</dbReference>
<evidence type="ECO:0000256" key="1">
    <source>
        <dbReference type="SAM" id="Coils"/>
    </source>
</evidence>
<protein>
    <submittedName>
        <fullName evidence="3">Uncharacterized protein</fullName>
    </submittedName>
</protein>
<reference evidence="3 4" key="1">
    <citation type="submission" date="2021-01" db="EMBL/GenBank/DDBJ databases">
        <title>Whole genome shotgun sequence of Catellatospora chokoriensis NBRC 107358.</title>
        <authorList>
            <person name="Komaki H."/>
            <person name="Tamura T."/>
        </authorList>
    </citation>
    <scope>NUCLEOTIDE SEQUENCE [LARGE SCALE GENOMIC DNA]</scope>
    <source>
        <strain evidence="3 4">NBRC 107358</strain>
    </source>
</reference>
<evidence type="ECO:0000313" key="4">
    <source>
        <dbReference type="Proteomes" id="UP000619293"/>
    </source>
</evidence>
<accession>A0A8J3K436</accession>